<accession>A0A0B2UIJ4</accession>
<protein>
    <recommendedName>
        <fullName evidence="6">Diphthamide biosynthesis protein 3</fullName>
    </recommendedName>
</protein>
<keyword evidence="10" id="KW-1185">Reference proteome</keyword>
<comment type="similarity">
    <text evidence="4">Belongs to the DPH3 family.</text>
</comment>
<evidence type="ECO:0000313" key="10">
    <source>
        <dbReference type="Proteomes" id="UP000031056"/>
    </source>
</evidence>
<reference evidence="9 10" key="1">
    <citation type="journal article" date="2014" name="MBio">
        <title>The Ordospora colligata genome; evolution of extreme reduction in microsporidia and host-to-parasite horizontal gene transfer.</title>
        <authorList>
            <person name="Pombert J.-F."/>
            <person name="Haag K.L."/>
            <person name="Beidas S."/>
            <person name="Ebert D."/>
            <person name="Keeling P.J."/>
        </authorList>
    </citation>
    <scope>NUCLEOTIDE SEQUENCE [LARGE SCALE GENOMIC DNA]</scope>
    <source>
        <strain evidence="9 10">OC4</strain>
    </source>
</reference>
<dbReference type="InterPro" id="IPR007872">
    <property type="entry name" value="DPH_MB_dom"/>
</dbReference>
<evidence type="ECO:0000313" key="9">
    <source>
        <dbReference type="EMBL" id="KHN69064.1"/>
    </source>
</evidence>
<dbReference type="HOGENOM" id="CLU_155991_2_0_1"/>
<dbReference type="Gene3D" id="3.10.660.10">
    <property type="entry name" value="DPH Zinc finger"/>
    <property type="match status" value="1"/>
</dbReference>
<dbReference type="FunFam" id="3.10.660.10:FF:000001">
    <property type="entry name" value="Diphthamide biosynthesis 3"/>
    <property type="match status" value="1"/>
</dbReference>
<evidence type="ECO:0000256" key="3">
    <source>
        <dbReference type="ARBA" id="ARBA00023004"/>
    </source>
</evidence>
<dbReference type="STRING" id="1354746.A0A0B2UIJ4"/>
<keyword evidence="2" id="KW-0479">Metal-binding</keyword>
<feature type="domain" description="DPH-type MB" evidence="8">
    <location>
        <begin position="31"/>
        <end position="87"/>
    </location>
</feature>
<dbReference type="EMBL" id="JOKQ01000010">
    <property type="protein sequence ID" value="KHN69064.1"/>
    <property type="molecule type" value="Genomic_DNA"/>
</dbReference>
<comment type="catalytic activity">
    <reaction evidence="5">
        <text>[3Fe-4S](1+)-[protein] + Fe(2+)-[Dph3] = [3Fe-4S](0)-[protein] + Fe(3+)-[Dph3]</text>
        <dbReference type="Rhea" id="RHEA:71235"/>
        <dbReference type="Rhea" id="RHEA-COMP:17996"/>
        <dbReference type="Rhea" id="RHEA-COMP:17997"/>
        <dbReference type="Rhea" id="RHEA-COMP:18002"/>
        <dbReference type="Rhea" id="RHEA-COMP:18003"/>
        <dbReference type="ChEBI" id="CHEBI:29033"/>
        <dbReference type="ChEBI" id="CHEBI:29034"/>
        <dbReference type="ChEBI" id="CHEBI:33751"/>
        <dbReference type="ChEBI" id="CHEBI:47402"/>
        <dbReference type="ChEBI" id="CHEBI:83228"/>
    </reaction>
</comment>
<dbReference type="RefSeq" id="XP_014563106.1">
    <property type="nucleotide sequence ID" value="XM_014707620.1"/>
</dbReference>
<evidence type="ECO:0000256" key="5">
    <source>
        <dbReference type="ARBA" id="ARBA00036267"/>
    </source>
</evidence>
<sequence>MSSRFEPEYEAYFKRDVVPTDYNDEVNDYPVYDEIDMKDFEYSSANRTFYYPCPCGDRFEISLDDLRNGEIIARCPSCSLLIRIVYESDDLQAYE</sequence>
<proteinExistence type="inferred from homology"/>
<dbReference type="InterPro" id="IPR036671">
    <property type="entry name" value="DPH_MB_sf"/>
</dbReference>
<name>A0A0B2UIJ4_9MICR</name>
<dbReference type="InterPro" id="IPR044248">
    <property type="entry name" value="DPH3/4-like"/>
</dbReference>
<dbReference type="PROSITE" id="PS51074">
    <property type="entry name" value="DPH_MB"/>
    <property type="match status" value="1"/>
</dbReference>
<dbReference type="Proteomes" id="UP000031056">
    <property type="component" value="Unassembled WGS sequence"/>
</dbReference>
<evidence type="ECO:0000256" key="1">
    <source>
        <dbReference type="ARBA" id="ARBA00005156"/>
    </source>
</evidence>
<comment type="catalytic activity">
    <reaction evidence="7">
        <text>2 [3Fe-4S](0)-[protein] + 2 Fe(2+)-[Dph3] + NADH = 2 [4Fe-4S](1+)-[protein] + 2 [Dph3] + NAD(+) + H(+)</text>
        <dbReference type="Rhea" id="RHEA:71239"/>
        <dbReference type="Rhea" id="RHEA-COMP:17997"/>
        <dbReference type="Rhea" id="RHEA-COMP:17998"/>
        <dbReference type="Rhea" id="RHEA-COMP:18001"/>
        <dbReference type="Rhea" id="RHEA-COMP:18002"/>
        <dbReference type="ChEBI" id="CHEBI:15378"/>
        <dbReference type="ChEBI" id="CHEBI:29033"/>
        <dbReference type="ChEBI" id="CHEBI:33723"/>
        <dbReference type="ChEBI" id="CHEBI:47402"/>
        <dbReference type="ChEBI" id="CHEBI:57540"/>
        <dbReference type="ChEBI" id="CHEBI:57945"/>
        <dbReference type="ChEBI" id="CHEBI:83228"/>
    </reaction>
</comment>
<dbReference type="PANTHER" id="PTHR21454:SF31">
    <property type="entry name" value="DIPHTHAMIDE BIOSYNTHESIS PROTEIN 3"/>
    <property type="match status" value="1"/>
</dbReference>
<dbReference type="VEuPathDB" id="MicrosporidiaDB:M896_100480"/>
<organism evidence="9 10">
    <name type="scientific">Ordospora colligata OC4</name>
    <dbReference type="NCBI Taxonomy" id="1354746"/>
    <lineage>
        <taxon>Eukaryota</taxon>
        <taxon>Fungi</taxon>
        <taxon>Fungi incertae sedis</taxon>
        <taxon>Microsporidia</taxon>
        <taxon>Ordosporidae</taxon>
        <taxon>Ordospora</taxon>
    </lineage>
</organism>
<evidence type="ECO:0000259" key="8">
    <source>
        <dbReference type="PROSITE" id="PS51074"/>
    </source>
</evidence>
<dbReference type="GeneID" id="26262458"/>
<evidence type="ECO:0000256" key="4">
    <source>
        <dbReference type="ARBA" id="ARBA00024032"/>
    </source>
</evidence>
<dbReference type="GO" id="GO:0046872">
    <property type="term" value="F:metal ion binding"/>
    <property type="evidence" value="ECO:0007669"/>
    <property type="project" value="UniProtKB-KW"/>
</dbReference>
<dbReference type="PANTHER" id="PTHR21454">
    <property type="entry name" value="DPH3 HOMOLOG-RELATED"/>
    <property type="match status" value="1"/>
</dbReference>
<evidence type="ECO:0000256" key="2">
    <source>
        <dbReference type="ARBA" id="ARBA00022723"/>
    </source>
</evidence>
<dbReference type="GO" id="GO:0017183">
    <property type="term" value="P:protein histidyl modification to diphthamide"/>
    <property type="evidence" value="ECO:0007669"/>
    <property type="project" value="UniProtKB-UniPathway"/>
</dbReference>
<gene>
    <name evidence="9" type="ORF">M896_100480</name>
</gene>
<dbReference type="InParanoid" id="A0A0B2UIJ4"/>
<evidence type="ECO:0000256" key="7">
    <source>
        <dbReference type="ARBA" id="ARBA00048125"/>
    </source>
</evidence>
<comment type="caution">
    <text evidence="9">The sequence shown here is derived from an EMBL/GenBank/DDBJ whole genome shotgun (WGS) entry which is preliminary data.</text>
</comment>
<dbReference type="FunCoup" id="A0A0B2UIJ4">
    <property type="interactions" value="74"/>
</dbReference>
<dbReference type="Pfam" id="PF05207">
    <property type="entry name" value="Zn_ribbon_CSL"/>
    <property type="match status" value="1"/>
</dbReference>
<evidence type="ECO:0000256" key="6">
    <source>
        <dbReference type="ARBA" id="ARBA00041070"/>
    </source>
</evidence>
<dbReference type="AlphaFoldDB" id="A0A0B2UIJ4"/>
<dbReference type="UniPathway" id="UPA00559"/>
<dbReference type="OrthoDB" id="66964at2759"/>
<comment type="pathway">
    <text evidence="1">Protein modification; peptidyl-diphthamide biosynthesis.</text>
</comment>
<keyword evidence="3" id="KW-0408">Iron</keyword>
<dbReference type="SUPFAM" id="SSF144217">
    <property type="entry name" value="CSL zinc finger"/>
    <property type="match status" value="1"/>
</dbReference>